<organism evidence="3 4">
    <name type="scientific">Pichia inconspicua</name>
    <dbReference type="NCBI Taxonomy" id="52247"/>
    <lineage>
        <taxon>Eukaryota</taxon>
        <taxon>Fungi</taxon>
        <taxon>Dikarya</taxon>
        <taxon>Ascomycota</taxon>
        <taxon>Saccharomycotina</taxon>
        <taxon>Pichiomycetes</taxon>
        <taxon>Pichiales</taxon>
        <taxon>Pichiaceae</taxon>
        <taxon>Pichia</taxon>
    </lineage>
</organism>
<dbReference type="InterPro" id="IPR006084">
    <property type="entry name" value="XPG/Rad2"/>
</dbReference>
<evidence type="ECO:0000313" key="3">
    <source>
        <dbReference type="EMBL" id="TID30457.1"/>
    </source>
</evidence>
<dbReference type="GO" id="GO:0005737">
    <property type="term" value="C:cytoplasm"/>
    <property type="evidence" value="ECO:0007669"/>
    <property type="project" value="TreeGrafter"/>
</dbReference>
<dbReference type="SUPFAM" id="SSF88723">
    <property type="entry name" value="PIN domain-like"/>
    <property type="match status" value="1"/>
</dbReference>
<feature type="compositionally biased region" description="Polar residues" evidence="1">
    <location>
        <begin position="766"/>
        <end position="775"/>
    </location>
</feature>
<evidence type="ECO:0000259" key="2">
    <source>
        <dbReference type="SMART" id="SM00484"/>
    </source>
</evidence>
<dbReference type="PRINTS" id="PR00853">
    <property type="entry name" value="XPGRADSUPER"/>
</dbReference>
<feature type="region of interest" description="Disordered" evidence="1">
    <location>
        <begin position="551"/>
        <end position="579"/>
    </location>
</feature>
<dbReference type="AlphaFoldDB" id="A0A4T0X603"/>
<dbReference type="Gene3D" id="3.40.50.1010">
    <property type="entry name" value="5'-nuclease"/>
    <property type="match status" value="1"/>
</dbReference>
<evidence type="ECO:0000256" key="1">
    <source>
        <dbReference type="SAM" id="MobiDB-lite"/>
    </source>
</evidence>
<evidence type="ECO:0000313" key="4">
    <source>
        <dbReference type="Proteomes" id="UP000307173"/>
    </source>
</evidence>
<dbReference type="GO" id="GO:0006974">
    <property type="term" value="P:DNA damage response"/>
    <property type="evidence" value="ECO:0007669"/>
    <property type="project" value="UniProtKB-ARBA"/>
</dbReference>
<accession>A0A4T0X603</accession>
<feature type="region of interest" description="Disordered" evidence="1">
    <location>
        <begin position="601"/>
        <end position="626"/>
    </location>
</feature>
<sequence length="1009" mass="115332">MTIKEFWRELNEREDLEKLRISFEFYTWIFYKENGRFMNVGIDLFQWLLQHASVEQALDRLPSANDEICTIVSGIASKLRFMQSLPINFVVVIDGIIKNDKLRHSDGPQTETDYAFEDLHQIVEQQIVEKSYIMNGALLSKVVDYLKAANIEYIFATGDAEIELARLNHLNVIDGIISNDADSFAYGAKLVLRNFSKNKSDNPQTGKGKDQTSTVLVTPISLHLLKKHGLGTNEIMFLALCQGDDYSNGMKSLGIKKAWNLATKRLSSFDVVGDLKRIYKFNNGSNVKQIFELNFEERKKALKSYESALNQLIKNQAQTLFGQRHNTEVNLPSDYVIASHFFPYYTKHIFIALPFTGSQNSYKRDHISLTAMSEFDWKQYGIVGKFPLSVKRENDLHAGIGKSIIFENETPTDMIAENSLEPLHWFSKLKYQQILDASRTTRNRLTGYDYLVDELGKCYIWKAIVCMEDLELGPDDIYIKSEKEETFMFESKRYSFRKYQVMVKKRQIFKRYVQLRLYDDDLNPIEEKPDFIWMPDFMFKHHSSAKKLLQNYNTRKLSPKKKTPKKSKPVQTTNLDFLSKSPKSPFKMAVKKSETLDLTGATTISIKHPNEEQQPSSPRKKSKLEADQNLEEIKAGETSFSYNFDAETSRVLGAGSIDEVPLQLNSEPTKDLLSELQNSISSESSGIPQEREVLQKLNNERSLVSLPVRTEHHRLTIKRGPSDLDTATRLPSVPVDQEHETHYLKNYMSEKDDPDSLKELKETDGTKTSASFTEDSFTDTDGAIEDYLQQLDGNVNLATKEISELNKDIETIISDDTFSDELDVEMIEATLNNITDTETRGLAKNNQHDGDDDDIKIVNFAAGLSNEQPNNNAQAIDIIGITNDDNRVHQIQETIPDSVSTYDTDLTFEQPTGLSKPRGEDTEEYLTDLTFEKLITVTQSHQVKKENGTNYSIEQPIIVNNNNAVIDLTLESDDEDSIEEMECNWRFKPEEGMVLAENTDDEELFINCE</sequence>
<comment type="caution">
    <text evidence="3">The sequence shown here is derived from an EMBL/GenBank/DDBJ whole genome shotgun (WGS) entry which is preliminary data.</text>
</comment>
<protein>
    <recommendedName>
        <fullName evidence="2">XPG-I domain-containing protein</fullName>
    </recommendedName>
</protein>
<dbReference type="Proteomes" id="UP000307173">
    <property type="component" value="Unassembled WGS sequence"/>
</dbReference>
<dbReference type="PANTHER" id="PTHR11081:SF72">
    <property type="entry name" value="HOLLIDAY JUNCTION RESOLVASE YEN1"/>
    <property type="match status" value="1"/>
</dbReference>
<feature type="compositionally biased region" description="Basic and acidic residues" evidence="1">
    <location>
        <begin position="746"/>
        <end position="765"/>
    </location>
</feature>
<reference evidence="3 4" key="1">
    <citation type="journal article" date="2019" name="Front. Genet.">
        <title>Whole-Genome Sequencing of the Opportunistic Yeast Pathogen Candida inconspicua Uncovers Its Hybrid Origin.</title>
        <authorList>
            <person name="Mixao V."/>
            <person name="Hansen A.P."/>
            <person name="Saus E."/>
            <person name="Boekhout T."/>
            <person name="Lass-Florl C."/>
            <person name="Gabaldon T."/>
        </authorList>
    </citation>
    <scope>NUCLEOTIDE SEQUENCE [LARGE SCALE GENOMIC DNA]</scope>
    <source>
        <strain evidence="3 4">CBS 180</strain>
    </source>
</reference>
<keyword evidence="4" id="KW-1185">Reference proteome</keyword>
<gene>
    <name evidence="3" type="ORF">CANINC_000968</name>
</gene>
<dbReference type="GO" id="GO:0017108">
    <property type="term" value="F:5'-flap endonuclease activity"/>
    <property type="evidence" value="ECO:0007669"/>
    <property type="project" value="TreeGrafter"/>
</dbReference>
<dbReference type="OrthoDB" id="2959108at2759"/>
<feature type="region of interest" description="Disordered" evidence="1">
    <location>
        <begin position="746"/>
        <end position="777"/>
    </location>
</feature>
<dbReference type="STRING" id="52247.A0A4T0X603"/>
<dbReference type="GO" id="GO:0008409">
    <property type="term" value="F:5'-3' exonuclease activity"/>
    <property type="evidence" value="ECO:0007669"/>
    <property type="project" value="TreeGrafter"/>
</dbReference>
<dbReference type="SMART" id="SM00484">
    <property type="entry name" value="XPGI"/>
    <property type="match status" value="1"/>
</dbReference>
<dbReference type="EMBL" id="SELW01000142">
    <property type="protein sequence ID" value="TID30457.1"/>
    <property type="molecule type" value="Genomic_DNA"/>
</dbReference>
<feature type="compositionally biased region" description="Basic residues" evidence="1">
    <location>
        <begin position="557"/>
        <end position="568"/>
    </location>
</feature>
<dbReference type="PANTHER" id="PTHR11081">
    <property type="entry name" value="FLAP ENDONUCLEASE FAMILY MEMBER"/>
    <property type="match status" value="1"/>
</dbReference>
<proteinExistence type="predicted"/>
<dbReference type="Pfam" id="PF00867">
    <property type="entry name" value="XPG_I"/>
    <property type="match status" value="1"/>
</dbReference>
<name>A0A4T0X603_9ASCO</name>
<dbReference type="InterPro" id="IPR029060">
    <property type="entry name" value="PIN-like_dom_sf"/>
</dbReference>
<dbReference type="InterPro" id="IPR006086">
    <property type="entry name" value="XPG-I_dom"/>
</dbReference>
<feature type="domain" description="XPG-I" evidence="2">
    <location>
        <begin position="147"/>
        <end position="230"/>
    </location>
</feature>
<dbReference type="GO" id="GO:0005634">
    <property type="term" value="C:nucleus"/>
    <property type="evidence" value="ECO:0007669"/>
    <property type="project" value="TreeGrafter"/>
</dbReference>